<accession>A0ABV5WIB9</accession>
<evidence type="ECO:0000256" key="1">
    <source>
        <dbReference type="ARBA" id="ARBA00004141"/>
    </source>
</evidence>
<comment type="subcellular location">
    <subcellularLocation>
        <location evidence="1">Membrane</location>
        <topology evidence="1">Multi-pass membrane protein</topology>
    </subcellularLocation>
</comment>
<keyword evidence="10" id="KW-1185">Reference proteome</keyword>
<reference evidence="9 10" key="1">
    <citation type="submission" date="2024-09" db="EMBL/GenBank/DDBJ databases">
        <authorList>
            <person name="Sun Q."/>
            <person name="Mori K."/>
        </authorList>
    </citation>
    <scope>NUCLEOTIDE SEQUENCE [LARGE SCALE GENOMIC DNA]</scope>
    <source>
        <strain evidence="9 10">JCM 11201</strain>
    </source>
</reference>
<keyword evidence="4" id="KW-0309">Germination</keyword>
<evidence type="ECO:0000256" key="8">
    <source>
        <dbReference type="SAM" id="Phobius"/>
    </source>
</evidence>
<gene>
    <name evidence="9" type="ORF">ACFFMS_18675</name>
</gene>
<keyword evidence="3" id="KW-0813">Transport</keyword>
<feature type="transmembrane region" description="Helical" evidence="8">
    <location>
        <begin position="34"/>
        <end position="55"/>
    </location>
</feature>
<evidence type="ECO:0000256" key="4">
    <source>
        <dbReference type="ARBA" id="ARBA00022544"/>
    </source>
</evidence>
<comment type="caution">
    <text evidence="9">The sequence shown here is derived from an EMBL/GenBank/DDBJ whole genome shotgun (WGS) entry which is preliminary data.</text>
</comment>
<evidence type="ECO:0000313" key="10">
    <source>
        <dbReference type="Proteomes" id="UP001589609"/>
    </source>
</evidence>
<dbReference type="PANTHER" id="PTHR34975:SF2">
    <property type="entry name" value="SPORE GERMINATION PROTEIN A2"/>
    <property type="match status" value="1"/>
</dbReference>
<feature type="transmembrane region" description="Helical" evidence="8">
    <location>
        <begin position="7"/>
        <end position="28"/>
    </location>
</feature>
<keyword evidence="6 8" id="KW-1133">Transmembrane helix</keyword>
<proteinExistence type="inferred from homology"/>
<organism evidence="9 10">
    <name type="scientific">Ectobacillus funiculus</name>
    <dbReference type="NCBI Taxonomy" id="137993"/>
    <lineage>
        <taxon>Bacteria</taxon>
        <taxon>Bacillati</taxon>
        <taxon>Bacillota</taxon>
        <taxon>Bacilli</taxon>
        <taxon>Bacillales</taxon>
        <taxon>Bacillaceae</taxon>
        <taxon>Ectobacillus</taxon>
    </lineage>
</organism>
<evidence type="ECO:0000256" key="7">
    <source>
        <dbReference type="ARBA" id="ARBA00023136"/>
    </source>
</evidence>
<comment type="similarity">
    <text evidence="2">Belongs to the amino acid-polyamine-organocation (APC) superfamily. Spore germination protein (SGP) (TC 2.A.3.9) family.</text>
</comment>
<keyword evidence="5 8" id="KW-0812">Transmembrane</keyword>
<feature type="transmembrane region" description="Helical" evidence="8">
    <location>
        <begin position="113"/>
        <end position="135"/>
    </location>
</feature>
<dbReference type="NCBIfam" id="TIGR00912">
    <property type="entry name" value="2A0309"/>
    <property type="match status" value="1"/>
</dbReference>
<evidence type="ECO:0000256" key="2">
    <source>
        <dbReference type="ARBA" id="ARBA00007998"/>
    </source>
</evidence>
<evidence type="ECO:0000256" key="3">
    <source>
        <dbReference type="ARBA" id="ARBA00022448"/>
    </source>
</evidence>
<sequence length="368" mass="41372">MERISNYQLFTITVFFQVGTTIMFGFASGAGRDAWLAVLISSFLGMIIMLIYLLLMRMQPGLTLIEWYPAQLGRWLGGVISWLYVLEFIYDAARGIADVKYLIPTTILPETPTWVIGGVFIIVVAYGVSSGIEIIGRMGEMGFPIIIALALLEMILLFSSGVVHTERLQPVLYEGWGEIWRTIWPTGVTQSFGESIELAMIWTLTRQPERVMKTTILAIGCSAIFIGTMDALAVAVLGEGVFQRSMYPMYLLIRQINIADFVTNMDAIGILFFCGLLFMKLSIHMFVAIRSIQLLTSIQNSRILVLPVSIIVFFIGIKMDSNSVKHIYDGVHIVPALLWVPLFIILPSTLLFVTWIRKMWTMKRQASS</sequence>
<dbReference type="Proteomes" id="UP001589609">
    <property type="component" value="Unassembled WGS sequence"/>
</dbReference>
<feature type="transmembrane region" description="Helical" evidence="8">
    <location>
        <begin position="300"/>
        <end position="317"/>
    </location>
</feature>
<evidence type="ECO:0000256" key="6">
    <source>
        <dbReference type="ARBA" id="ARBA00022989"/>
    </source>
</evidence>
<dbReference type="PANTHER" id="PTHR34975">
    <property type="entry name" value="SPORE GERMINATION PROTEIN A2"/>
    <property type="match status" value="1"/>
</dbReference>
<feature type="transmembrane region" description="Helical" evidence="8">
    <location>
        <begin position="216"/>
        <end position="238"/>
    </location>
</feature>
<name>A0ABV5WIB9_9BACI</name>
<dbReference type="InterPro" id="IPR004761">
    <property type="entry name" value="Spore_GerAB"/>
</dbReference>
<feature type="transmembrane region" description="Helical" evidence="8">
    <location>
        <begin position="142"/>
        <end position="163"/>
    </location>
</feature>
<dbReference type="EMBL" id="JBHMAF010000133">
    <property type="protein sequence ID" value="MFB9760366.1"/>
    <property type="molecule type" value="Genomic_DNA"/>
</dbReference>
<feature type="transmembrane region" description="Helical" evidence="8">
    <location>
        <begin position="258"/>
        <end position="279"/>
    </location>
</feature>
<evidence type="ECO:0000313" key="9">
    <source>
        <dbReference type="EMBL" id="MFB9760366.1"/>
    </source>
</evidence>
<evidence type="ECO:0000256" key="5">
    <source>
        <dbReference type="ARBA" id="ARBA00022692"/>
    </source>
</evidence>
<dbReference type="Pfam" id="PF03845">
    <property type="entry name" value="Spore_permease"/>
    <property type="match status" value="1"/>
</dbReference>
<protein>
    <submittedName>
        <fullName evidence="9">Endospore germination permease</fullName>
    </submittedName>
</protein>
<keyword evidence="7 8" id="KW-0472">Membrane</keyword>
<feature type="transmembrane region" description="Helical" evidence="8">
    <location>
        <begin position="337"/>
        <end position="356"/>
    </location>
</feature>
<dbReference type="RefSeq" id="WP_379950680.1">
    <property type="nucleotide sequence ID" value="NZ_JBHMAF010000133.1"/>
</dbReference>
<feature type="transmembrane region" description="Helical" evidence="8">
    <location>
        <begin position="75"/>
        <end position="93"/>
    </location>
</feature>